<dbReference type="Pfam" id="PF07811">
    <property type="entry name" value="TadE"/>
    <property type="match status" value="1"/>
</dbReference>
<organism evidence="3 4">
    <name type="scientific">Microbacterium hominis</name>
    <dbReference type="NCBI Taxonomy" id="162426"/>
    <lineage>
        <taxon>Bacteria</taxon>
        <taxon>Bacillati</taxon>
        <taxon>Actinomycetota</taxon>
        <taxon>Actinomycetes</taxon>
        <taxon>Micrococcales</taxon>
        <taxon>Microbacteriaceae</taxon>
        <taxon>Microbacterium</taxon>
    </lineage>
</organism>
<dbReference type="EMBL" id="JWSZ01000011">
    <property type="protein sequence ID" value="KIC57688.1"/>
    <property type="molecule type" value="Genomic_DNA"/>
</dbReference>
<name>A0A0B4DTV4_9MICO</name>
<dbReference type="Proteomes" id="UP000031202">
    <property type="component" value="Unassembled WGS sequence"/>
</dbReference>
<dbReference type="InterPro" id="IPR012495">
    <property type="entry name" value="TadE-like_dom"/>
</dbReference>
<dbReference type="AlphaFoldDB" id="A0A0B4DTV4"/>
<sequence length="129" mass="13247">MESLRHDQRGSSTVEFVLVGTLLTLLTLGVLQLALAVYIRNVVHDAAVEGAYFGALADTDADAGAARTAQLIATAVGDGIGARVSASDTDSARGPEVEVRVVATLPLVGLLGVPSGMEVSARAPRESFD</sequence>
<keyword evidence="1" id="KW-0812">Transmembrane</keyword>
<gene>
    <name evidence="3" type="ORF">RM52_08725</name>
</gene>
<evidence type="ECO:0000313" key="3">
    <source>
        <dbReference type="EMBL" id="KIC57688.1"/>
    </source>
</evidence>
<reference evidence="3 4" key="1">
    <citation type="submission" date="2014-12" db="EMBL/GenBank/DDBJ databases">
        <title>Genome sequencing of Microbacterium hominis TPW29.</title>
        <authorList>
            <person name="Tan P.W."/>
            <person name="Chan K.-G."/>
        </authorList>
    </citation>
    <scope>NUCLEOTIDE SEQUENCE [LARGE SCALE GENOMIC DNA]</scope>
    <source>
        <strain evidence="3 4">TPW29</strain>
    </source>
</reference>
<feature type="transmembrane region" description="Helical" evidence="1">
    <location>
        <begin position="16"/>
        <end position="39"/>
    </location>
</feature>
<keyword evidence="1" id="KW-0472">Membrane</keyword>
<protein>
    <submittedName>
        <fullName evidence="3">TadE family protein</fullName>
    </submittedName>
</protein>
<dbReference type="RefSeq" id="WP_039415679.1">
    <property type="nucleotide sequence ID" value="NZ_JWSZ01000011.1"/>
</dbReference>
<proteinExistence type="predicted"/>
<evidence type="ECO:0000259" key="2">
    <source>
        <dbReference type="Pfam" id="PF07811"/>
    </source>
</evidence>
<comment type="caution">
    <text evidence="3">The sequence shown here is derived from an EMBL/GenBank/DDBJ whole genome shotgun (WGS) entry which is preliminary data.</text>
</comment>
<keyword evidence="1" id="KW-1133">Transmembrane helix</keyword>
<evidence type="ECO:0000313" key="4">
    <source>
        <dbReference type="Proteomes" id="UP000031202"/>
    </source>
</evidence>
<accession>A0A0B4DTV4</accession>
<feature type="domain" description="TadE-like" evidence="2">
    <location>
        <begin position="10"/>
        <end position="51"/>
    </location>
</feature>
<evidence type="ECO:0000256" key="1">
    <source>
        <dbReference type="SAM" id="Phobius"/>
    </source>
</evidence>